<evidence type="ECO:0000256" key="1">
    <source>
        <dbReference type="SAM" id="MobiDB-lite"/>
    </source>
</evidence>
<protein>
    <submittedName>
        <fullName evidence="2">Uncharacterized protein</fullName>
    </submittedName>
</protein>
<feature type="region of interest" description="Disordered" evidence="1">
    <location>
        <begin position="99"/>
        <end position="121"/>
    </location>
</feature>
<dbReference type="EMBL" id="MNPL01022803">
    <property type="protein sequence ID" value="OQR68961.1"/>
    <property type="molecule type" value="Genomic_DNA"/>
</dbReference>
<dbReference type="Proteomes" id="UP000192247">
    <property type="component" value="Unassembled WGS sequence"/>
</dbReference>
<organism evidence="2 3">
    <name type="scientific">Tropilaelaps mercedesae</name>
    <dbReference type="NCBI Taxonomy" id="418985"/>
    <lineage>
        <taxon>Eukaryota</taxon>
        <taxon>Metazoa</taxon>
        <taxon>Ecdysozoa</taxon>
        <taxon>Arthropoda</taxon>
        <taxon>Chelicerata</taxon>
        <taxon>Arachnida</taxon>
        <taxon>Acari</taxon>
        <taxon>Parasitiformes</taxon>
        <taxon>Mesostigmata</taxon>
        <taxon>Gamasina</taxon>
        <taxon>Dermanyssoidea</taxon>
        <taxon>Laelapidae</taxon>
        <taxon>Tropilaelaps</taxon>
    </lineage>
</organism>
<sequence length="218" mass="24689">MENQPGPVVKTYINQPDPLVKNQLRNRQELVDKTQTKHQLMAKTRTESQPDRAISVALSRSLIALRRKNSDLIEPISKSIHQLSEQIEINGIENEAARYGSQNSNQRSTGTAGQNSDRKLPESSNLCGVIIEKDFKTAQAEFRTLSWVARRSICTSLINSYRNVINRLTSSLSTLSGNSSELVEPIMKSILQLGKQNEINVIEKKAARLQLRWKLHWQ</sequence>
<name>A0A1V9X6F0_9ACAR</name>
<proteinExistence type="predicted"/>
<feature type="compositionally biased region" description="Polar residues" evidence="1">
    <location>
        <begin position="100"/>
        <end position="115"/>
    </location>
</feature>
<comment type="caution">
    <text evidence="2">The sequence shown here is derived from an EMBL/GenBank/DDBJ whole genome shotgun (WGS) entry which is preliminary data.</text>
</comment>
<evidence type="ECO:0000313" key="2">
    <source>
        <dbReference type="EMBL" id="OQR68961.1"/>
    </source>
</evidence>
<keyword evidence="3" id="KW-1185">Reference proteome</keyword>
<gene>
    <name evidence="2" type="ORF">BIW11_12565</name>
</gene>
<accession>A0A1V9X6F0</accession>
<evidence type="ECO:0000313" key="3">
    <source>
        <dbReference type="Proteomes" id="UP000192247"/>
    </source>
</evidence>
<dbReference type="AlphaFoldDB" id="A0A1V9X6F0"/>
<dbReference type="InParanoid" id="A0A1V9X6F0"/>
<reference evidence="2 3" key="1">
    <citation type="journal article" date="2017" name="Gigascience">
        <title>Draft genome of the honey bee ectoparasitic mite, Tropilaelaps mercedesae, is shaped by the parasitic life history.</title>
        <authorList>
            <person name="Dong X."/>
            <person name="Armstrong S.D."/>
            <person name="Xia D."/>
            <person name="Makepeace B.L."/>
            <person name="Darby A.C."/>
            <person name="Kadowaki T."/>
        </authorList>
    </citation>
    <scope>NUCLEOTIDE SEQUENCE [LARGE SCALE GENOMIC DNA]</scope>
    <source>
        <strain evidence="2">Wuxi-XJTLU</strain>
    </source>
</reference>